<comment type="caution">
    <text evidence="10">The sequence shown here is derived from an EMBL/GenBank/DDBJ whole genome shotgun (WGS) entry which is preliminary data.</text>
</comment>
<keyword evidence="8" id="KW-0800">Toxin</keyword>
<proteinExistence type="inferred from homology"/>
<reference evidence="10 11" key="1">
    <citation type="submission" date="2023-01" db="EMBL/GenBank/DDBJ databases">
        <title>Minimal conservation of predation-associated metabolite biosynthetic gene clusters underscores biosynthetic potential of Myxococcota including descriptions for ten novel species: Archangium lansinium sp. nov., Myxococcus landrumus sp. nov., Nannocystis bai.</title>
        <authorList>
            <person name="Ahearne A."/>
            <person name="Stevens C."/>
            <person name="Dowd S."/>
        </authorList>
    </citation>
    <scope>NUCLEOTIDE SEQUENCE [LARGE SCALE GENOMIC DNA]</scope>
    <source>
        <strain evidence="10 11">WIWO2</strain>
    </source>
</reference>
<evidence type="ECO:0000256" key="8">
    <source>
        <dbReference type="HAMAP-Rule" id="MF_00265"/>
    </source>
</evidence>
<dbReference type="InterPro" id="IPR022907">
    <property type="entry name" value="VapC_family"/>
</dbReference>
<dbReference type="PANTHER" id="PTHR33653:SF1">
    <property type="entry name" value="RIBONUCLEASE VAPC2"/>
    <property type="match status" value="1"/>
</dbReference>
<dbReference type="InterPro" id="IPR029060">
    <property type="entry name" value="PIN-like_dom_sf"/>
</dbReference>
<comment type="similarity">
    <text evidence="7 8">Belongs to the PINc/VapC protein family.</text>
</comment>
<feature type="binding site" evidence="8">
    <location>
        <position position="108"/>
    </location>
    <ligand>
        <name>Mg(2+)</name>
        <dbReference type="ChEBI" id="CHEBI:18420"/>
    </ligand>
</feature>
<keyword evidence="4 8" id="KW-0479">Metal-binding</keyword>
<evidence type="ECO:0000256" key="1">
    <source>
        <dbReference type="ARBA" id="ARBA00001946"/>
    </source>
</evidence>
<keyword evidence="2 8" id="KW-1277">Toxin-antitoxin system</keyword>
<evidence type="ECO:0000313" key="10">
    <source>
        <dbReference type="EMBL" id="MDC0682620.1"/>
    </source>
</evidence>
<keyword evidence="3 8" id="KW-0540">Nuclease</keyword>
<accession>A0ABT5C860</accession>
<feature type="domain" description="PIN" evidence="9">
    <location>
        <begin position="6"/>
        <end position="131"/>
    </location>
</feature>
<dbReference type="SUPFAM" id="SSF88723">
    <property type="entry name" value="PIN domain-like"/>
    <property type="match status" value="1"/>
</dbReference>
<dbReference type="RefSeq" id="WP_272100713.1">
    <property type="nucleotide sequence ID" value="NZ_JAQNDK010000004.1"/>
</dbReference>
<evidence type="ECO:0000256" key="6">
    <source>
        <dbReference type="ARBA" id="ARBA00022842"/>
    </source>
</evidence>
<dbReference type="InterPro" id="IPR002716">
    <property type="entry name" value="PIN_dom"/>
</dbReference>
<dbReference type="EMBL" id="JAQNDK010000004">
    <property type="protein sequence ID" value="MDC0682620.1"/>
    <property type="molecule type" value="Genomic_DNA"/>
</dbReference>
<evidence type="ECO:0000256" key="5">
    <source>
        <dbReference type="ARBA" id="ARBA00022801"/>
    </source>
</evidence>
<evidence type="ECO:0000256" key="4">
    <source>
        <dbReference type="ARBA" id="ARBA00022723"/>
    </source>
</evidence>
<dbReference type="Gene3D" id="3.40.50.1010">
    <property type="entry name" value="5'-nuclease"/>
    <property type="match status" value="1"/>
</dbReference>
<dbReference type="Pfam" id="PF01850">
    <property type="entry name" value="PIN"/>
    <property type="match status" value="1"/>
</dbReference>
<dbReference type="HAMAP" id="MF_00265">
    <property type="entry name" value="VapC_Nob1"/>
    <property type="match status" value="1"/>
</dbReference>
<sequence length="152" mass="16397">MSQRIYLLDTSVILPLVRGNALGRYIDERFGLRSAAQRPLVSVVSLGEVRALALRNAWGDAKLKALSNALDSLVVVDINHPAVLEAYVQLDLVSQRHPDGARNMGKNDLWIAACAKAAGATLLTTDDDFSHLIPEHLDGEVIAPTMASSLLT</sequence>
<keyword evidence="5 8" id="KW-0378">Hydrolase</keyword>
<dbReference type="Proteomes" id="UP001217485">
    <property type="component" value="Unassembled WGS sequence"/>
</dbReference>
<evidence type="ECO:0000256" key="2">
    <source>
        <dbReference type="ARBA" id="ARBA00022649"/>
    </source>
</evidence>
<gene>
    <name evidence="8" type="primary">vapC</name>
    <name evidence="10" type="ORF">POL72_33140</name>
</gene>
<dbReference type="EC" id="3.1.-.-" evidence="8"/>
<evidence type="ECO:0000259" key="9">
    <source>
        <dbReference type="Pfam" id="PF01850"/>
    </source>
</evidence>
<keyword evidence="6 8" id="KW-0460">Magnesium</keyword>
<evidence type="ECO:0000313" key="11">
    <source>
        <dbReference type="Proteomes" id="UP001217485"/>
    </source>
</evidence>
<evidence type="ECO:0000256" key="3">
    <source>
        <dbReference type="ARBA" id="ARBA00022722"/>
    </source>
</evidence>
<protein>
    <recommendedName>
        <fullName evidence="8">Ribonuclease VapC</fullName>
        <shortName evidence="8">RNase VapC</shortName>
        <ecNumber evidence="8">3.1.-.-</ecNumber>
    </recommendedName>
    <alternativeName>
        <fullName evidence="8">Toxin VapC</fullName>
    </alternativeName>
</protein>
<dbReference type="PANTHER" id="PTHR33653">
    <property type="entry name" value="RIBONUCLEASE VAPC2"/>
    <property type="match status" value="1"/>
</dbReference>
<comment type="cofactor">
    <cofactor evidence="1 8">
        <name>Mg(2+)</name>
        <dbReference type="ChEBI" id="CHEBI:18420"/>
    </cofactor>
</comment>
<dbReference type="InterPro" id="IPR050556">
    <property type="entry name" value="Type_II_TA_system_RNase"/>
</dbReference>
<name>A0ABT5C860_9BACT</name>
<feature type="binding site" evidence="8">
    <location>
        <position position="9"/>
    </location>
    <ligand>
        <name>Mg(2+)</name>
        <dbReference type="ChEBI" id="CHEBI:18420"/>
    </ligand>
</feature>
<keyword evidence="11" id="KW-1185">Reference proteome</keyword>
<evidence type="ECO:0000256" key="7">
    <source>
        <dbReference type="ARBA" id="ARBA00038093"/>
    </source>
</evidence>
<comment type="function">
    <text evidence="8">Toxic component of a toxin-antitoxin (TA) system. An RNase.</text>
</comment>
<organism evidence="10 11">
    <name type="scientific">Sorangium atrum</name>
    <dbReference type="NCBI Taxonomy" id="2995308"/>
    <lineage>
        <taxon>Bacteria</taxon>
        <taxon>Pseudomonadati</taxon>
        <taxon>Myxococcota</taxon>
        <taxon>Polyangia</taxon>
        <taxon>Polyangiales</taxon>
        <taxon>Polyangiaceae</taxon>
        <taxon>Sorangium</taxon>
    </lineage>
</organism>